<accession>A0A7J7HQE3</accession>
<evidence type="ECO:0000313" key="2">
    <source>
        <dbReference type="EMBL" id="KAF5954228.1"/>
    </source>
</evidence>
<proteinExistence type="predicted"/>
<evidence type="ECO:0000313" key="1">
    <source>
        <dbReference type="EMBL" id="KAF5952412.1"/>
    </source>
</evidence>
<dbReference type="EMBL" id="JACBKZ010000004">
    <property type="protein sequence ID" value="KAF5952412.1"/>
    <property type="molecule type" value="Genomic_DNA"/>
</dbReference>
<reference evidence="2 3" key="2">
    <citation type="submission" date="2020-07" db="EMBL/GenBank/DDBJ databases">
        <title>Genome assembly of wild tea tree DASZ reveals pedigree and selection history of tea varieties.</title>
        <authorList>
            <person name="Zhang W."/>
        </authorList>
    </citation>
    <scope>NUCLEOTIDE SEQUENCE [LARGE SCALE GENOMIC DNA]</scope>
    <source>
        <strain evidence="3">cv. G240</strain>
        <strain evidence="2">G240</strain>
        <tissue evidence="2">Leaf</tissue>
    </source>
</reference>
<organism evidence="2 3">
    <name type="scientific">Camellia sinensis</name>
    <name type="common">Tea plant</name>
    <name type="synonym">Thea sinensis</name>
    <dbReference type="NCBI Taxonomy" id="4442"/>
    <lineage>
        <taxon>Eukaryota</taxon>
        <taxon>Viridiplantae</taxon>
        <taxon>Streptophyta</taxon>
        <taxon>Embryophyta</taxon>
        <taxon>Tracheophyta</taxon>
        <taxon>Spermatophyta</taxon>
        <taxon>Magnoliopsida</taxon>
        <taxon>eudicotyledons</taxon>
        <taxon>Gunneridae</taxon>
        <taxon>Pentapetalae</taxon>
        <taxon>asterids</taxon>
        <taxon>Ericales</taxon>
        <taxon>Theaceae</taxon>
        <taxon>Camellia</taxon>
    </lineage>
</organism>
<gene>
    <name evidence="2" type="ORF">HYC85_007084</name>
    <name evidence="1" type="ORF">HYC85_010356</name>
</gene>
<reference evidence="3" key="1">
    <citation type="journal article" date="2020" name="Nat. Commun.">
        <title>Genome assembly of wild tea tree DASZ reveals pedigree and selection history of tea varieties.</title>
        <authorList>
            <person name="Zhang W."/>
            <person name="Zhang Y."/>
            <person name="Qiu H."/>
            <person name="Guo Y."/>
            <person name="Wan H."/>
            <person name="Zhang X."/>
            <person name="Scossa F."/>
            <person name="Alseekh S."/>
            <person name="Zhang Q."/>
            <person name="Wang P."/>
            <person name="Xu L."/>
            <person name="Schmidt M.H."/>
            <person name="Jia X."/>
            <person name="Li D."/>
            <person name="Zhu A."/>
            <person name="Guo F."/>
            <person name="Chen W."/>
            <person name="Ni D."/>
            <person name="Usadel B."/>
            <person name="Fernie A.R."/>
            <person name="Wen W."/>
        </authorList>
    </citation>
    <scope>NUCLEOTIDE SEQUENCE [LARGE SCALE GENOMIC DNA]</scope>
    <source>
        <strain evidence="3">cv. G240</strain>
    </source>
</reference>
<keyword evidence="3" id="KW-1185">Reference proteome</keyword>
<comment type="caution">
    <text evidence="2">The sequence shown here is derived from an EMBL/GenBank/DDBJ whole genome shotgun (WGS) entry which is preliminary data.</text>
</comment>
<dbReference type="AlphaFoldDB" id="A0A7J7HQE3"/>
<dbReference type="EMBL" id="JACBKZ010000003">
    <property type="protein sequence ID" value="KAF5954228.1"/>
    <property type="molecule type" value="Genomic_DNA"/>
</dbReference>
<dbReference type="Proteomes" id="UP000593564">
    <property type="component" value="Unassembled WGS sequence"/>
</dbReference>
<evidence type="ECO:0000313" key="3">
    <source>
        <dbReference type="Proteomes" id="UP000593564"/>
    </source>
</evidence>
<name>A0A7J7HQE3_CAMSI</name>
<sequence>MESNRKFYNNRLLIQPKKLHVHRMLTQRKVLKKKMIRPLLITPDHSEEKKKSSEFVVFVDDRGVYFLHVYAKVNHSILTSIQTLICS</sequence>
<protein>
    <submittedName>
        <fullName evidence="2">Uncharacterized protein</fullName>
    </submittedName>
</protein>